<proteinExistence type="predicted"/>
<evidence type="ECO:0000256" key="2">
    <source>
        <dbReference type="SAM" id="SignalP"/>
    </source>
</evidence>
<evidence type="ECO:0000313" key="4">
    <source>
        <dbReference type="Proteomes" id="UP001633002"/>
    </source>
</evidence>
<feature type="signal peptide" evidence="2">
    <location>
        <begin position="1"/>
        <end position="18"/>
    </location>
</feature>
<keyword evidence="2" id="KW-0732">Signal</keyword>
<evidence type="ECO:0000313" key="3">
    <source>
        <dbReference type="EMBL" id="KAL3699916.1"/>
    </source>
</evidence>
<dbReference type="Proteomes" id="UP001633002">
    <property type="component" value="Unassembled WGS sequence"/>
</dbReference>
<sequence length="281" mass="31212">MAMPFFDLFLRVCLFIMAAEIISLQAFEDQCKGGLGFDRYWVRVAVVRVVRNSTGNLTYPACASCGKATSSFVKKLDFSTSTSAFGSPHSCCNSCIPAQRWRFQVALMDSSNAAVPVNRIPLFTVWQAGDHLMGMLPAEASLKTSDDLHSLVRTHCFDIIWHLEIGLNRKNQERTVWSAHRMGDNSVFMDNPALDSLRAQFDNLHVQQPDVDSLPCRSAERKSLQDSVVELGRLTSVVDDLVSTAESLIRDAQQLRADCEDVRSSLDSVCINLSNIDSLLS</sequence>
<name>A0ABD3I9D6_9MARC</name>
<organism evidence="3 4">
    <name type="scientific">Riccia sorocarpa</name>
    <dbReference type="NCBI Taxonomy" id="122646"/>
    <lineage>
        <taxon>Eukaryota</taxon>
        <taxon>Viridiplantae</taxon>
        <taxon>Streptophyta</taxon>
        <taxon>Embryophyta</taxon>
        <taxon>Marchantiophyta</taxon>
        <taxon>Marchantiopsida</taxon>
        <taxon>Marchantiidae</taxon>
        <taxon>Marchantiales</taxon>
        <taxon>Ricciaceae</taxon>
        <taxon>Riccia</taxon>
    </lineage>
</organism>
<comment type="caution">
    <text evidence="3">The sequence shown here is derived from an EMBL/GenBank/DDBJ whole genome shotgun (WGS) entry which is preliminary data.</text>
</comment>
<feature type="chain" id="PRO_5044826836" evidence="2">
    <location>
        <begin position="19"/>
        <end position="281"/>
    </location>
</feature>
<reference evidence="3 4" key="1">
    <citation type="submission" date="2024-09" db="EMBL/GenBank/DDBJ databases">
        <title>Chromosome-scale assembly of Riccia sorocarpa.</title>
        <authorList>
            <person name="Paukszto L."/>
        </authorList>
    </citation>
    <scope>NUCLEOTIDE SEQUENCE [LARGE SCALE GENOMIC DNA]</scope>
    <source>
        <strain evidence="3">LP-2024</strain>
        <tissue evidence="3">Aerial parts of the thallus</tissue>
    </source>
</reference>
<protein>
    <submittedName>
        <fullName evidence="3">Uncharacterized protein</fullName>
    </submittedName>
</protein>
<dbReference type="AlphaFoldDB" id="A0ABD3I9D6"/>
<gene>
    <name evidence="3" type="ORF">R1sor_017938</name>
</gene>
<evidence type="ECO:0000256" key="1">
    <source>
        <dbReference type="SAM" id="Coils"/>
    </source>
</evidence>
<accession>A0ABD3I9D6</accession>
<keyword evidence="1" id="KW-0175">Coiled coil</keyword>
<feature type="coiled-coil region" evidence="1">
    <location>
        <begin position="238"/>
        <end position="265"/>
    </location>
</feature>
<dbReference type="EMBL" id="JBJQOH010000001">
    <property type="protein sequence ID" value="KAL3699916.1"/>
    <property type="molecule type" value="Genomic_DNA"/>
</dbReference>
<keyword evidence="4" id="KW-1185">Reference proteome</keyword>